<feature type="transmembrane region" description="Helical" evidence="6">
    <location>
        <begin position="734"/>
        <end position="757"/>
    </location>
</feature>
<evidence type="ECO:0000313" key="8">
    <source>
        <dbReference type="EMBL" id="MCU7555651.1"/>
    </source>
</evidence>
<evidence type="ECO:0000313" key="9">
    <source>
        <dbReference type="Proteomes" id="UP001209257"/>
    </source>
</evidence>
<feature type="transmembrane region" description="Helical" evidence="6">
    <location>
        <begin position="412"/>
        <end position="434"/>
    </location>
</feature>
<evidence type="ECO:0000256" key="5">
    <source>
        <dbReference type="ARBA" id="ARBA00023136"/>
    </source>
</evidence>
<organism evidence="8 9">
    <name type="scientific">Alteromonas salexigens</name>
    <dbReference type="NCBI Taxonomy" id="2982530"/>
    <lineage>
        <taxon>Bacteria</taxon>
        <taxon>Pseudomonadati</taxon>
        <taxon>Pseudomonadota</taxon>
        <taxon>Gammaproteobacteria</taxon>
        <taxon>Alteromonadales</taxon>
        <taxon>Alteromonadaceae</taxon>
        <taxon>Alteromonas/Salinimonas group</taxon>
        <taxon>Alteromonas</taxon>
    </lineage>
</organism>
<name>A0ABT2VQR7_9ALTE</name>
<feature type="transmembrane region" description="Helical" evidence="6">
    <location>
        <begin position="685"/>
        <end position="707"/>
    </location>
</feature>
<evidence type="ECO:0000259" key="7">
    <source>
        <dbReference type="Pfam" id="PF02687"/>
    </source>
</evidence>
<dbReference type="PANTHER" id="PTHR30287">
    <property type="entry name" value="MEMBRANE COMPONENT OF PREDICTED ABC SUPERFAMILY METABOLITE UPTAKE TRANSPORTER"/>
    <property type="match status" value="1"/>
</dbReference>
<dbReference type="Pfam" id="PF02687">
    <property type="entry name" value="FtsX"/>
    <property type="match status" value="1"/>
</dbReference>
<comment type="caution">
    <text evidence="8">The sequence shown here is derived from an EMBL/GenBank/DDBJ whole genome shotgun (WGS) entry which is preliminary data.</text>
</comment>
<evidence type="ECO:0000256" key="6">
    <source>
        <dbReference type="SAM" id="Phobius"/>
    </source>
</evidence>
<feature type="transmembrane region" description="Helical" evidence="6">
    <location>
        <begin position="246"/>
        <end position="267"/>
    </location>
</feature>
<evidence type="ECO:0000256" key="1">
    <source>
        <dbReference type="ARBA" id="ARBA00004651"/>
    </source>
</evidence>
<dbReference type="Proteomes" id="UP001209257">
    <property type="component" value="Unassembled WGS sequence"/>
</dbReference>
<proteinExistence type="predicted"/>
<keyword evidence="2" id="KW-1003">Cell membrane</keyword>
<sequence>MSRSWRMSLLTLLALSKSRPWEPLLVLLSVTLAAAGLSAVTLINEGAGKGKLASADSAFAGNYQVTARDEMQPLQQADYAALRRQGFAELVAVARHTLPVSCDTGSEATNLNIVAVDTFALATRVSSNPAQQLGAVPEARAIVSPATWRALQCSDEALMVNQSLRLTRIITDAAAPPRTVLVDIATFYQPPHTLTDYPLTSLEFLTKDNDAQLDRLRQALPSHLSLLPPQPTANTGSLSDSFQLNLWAMGMLMAVVCLFIIANALHLMYRARLPTLIQLRQLGIGVRILGLALLGEMVGLAIFGSTLGVIGGAWLTRALTPTLQDTFSSLFGVGFFGPDALIPALLLKGWAISALAITLVSLLPLRRLNQQLIMRSTPVTGLTSGLRLLFTLVLIILCTVATALPWSAFTALLSVVVLLTSGCGMVLMWLPILLNRIRQLVPARFPLAQWSIASACELSQRTRLAVCAFFIALTANTGMNVMTDSFRQATADWLTQRLVAPVYAYTESLPDEQGKPAGARVYPGYRQRLELKQGPVVARAYYPQSPFIQAMVFNSTSDNAWQAFSYGQGVFISQQLAFRQGMTLGDSLTIDHPDLATRSSLKVVAIYPDYGNPESQLLLPPQAFTAKASQFASVVAATPAPDDPQYSALEAWLASQESNVRIYDREQLISLSMQTFDDTFVVTDALNIATLLVAGLSFLLSVSLLTMDSQPQFSLIRSLGVSASALKRALSAQYLLLCLGTIALALPFGILLAWTFIERVNRFAFAWVYPLKIELPVLLGSALASLLVVSLFLLIPIGRLNARADLSNEAPL</sequence>
<keyword evidence="9" id="KW-1185">Reference proteome</keyword>
<dbReference type="RefSeq" id="WP_262995513.1">
    <property type="nucleotide sequence ID" value="NZ_JAOTJC010000012.1"/>
</dbReference>
<evidence type="ECO:0000256" key="2">
    <source>
        <dbReference type="ARBA" id="ARBA00022475"/>
    </source>
</evidence>
<reference evidence="9" key="1">
    <citation type="submission" date="2023-07" db="EMBL/GenBank/DDBJ databases">
        <title>Study on multiphase classification of strain Alteromonas salexigens isolated from the Yellow Sea.</title>
        <authorList>
            <person name="Sun L."/>
        </authorList>
    </citation>
    <scope>NUCLEOTIDE SEQUENCE [LARGE SCALE GENOMIC DNA]</scope>
    <source>
        <strain evidence="9">ASW11-19</strain>
    </source>
</reference>
<evidence type="ECO:0000256" key="3">
    <source>
        <dbReference type="ARBA" id="ARBA00022692"/>
    </source>
</evidence>
<accession>A0ABT2VQR7</accession>
<comment type="subcellular location">
    <subcellularLocation>
        <location evidence="1">Cell membrane</location>
        <topology evidence="1">Multi-pass membrane protein</topology>
    </subcellularLocation>
</comment>
<protein>
    <recommendedName>
        <fullName evidence="7">ABC3 transporter permease C-terminal domain-containing protein</fullName>
    </recommendedName>
</protein>
<dbReference type="InterPro" id="IPR003838">
    <property type="entry name" value="ABC3_permease_C"/>
</dbReference>
<feature type="transmembrane region" description="Helical" evidence="6">
    <location>
        <begin position="288"/>
        <end position="315"/>
    </location>
</feature>
<feature type="transmembrane region" description="Helical" evidence="6">
    <location>
        <begin position="386"/>
        <end position="406"/>
    </location>
</feature>
<dbReference type="InterPro" id="IPR038766">
    <property type="entry name" value="Membrane_comp_ABC_pdt"/>
</dbReference>
<evidence type="ECO:0000256" key="4">
    <source>
        <dbReference type="ARBA" id="ARBA00022989"/>
    </source>
</evidence>
<gene>
    <name evidence="8" type="ORF">OCL06_13730</name>
</gene>
<keyword evidence="4 6" id="KW-1133">Transmembrane helix</keyword>
<dbReference type="PANTHER" id="PTHR30287:SF2">
    <property type="entry name" value="BLL1001 PROTEIN"/>
    <property type="match status" value="1"/>
</dbReference>
<feature type="transmembrane region" description="Helical" evidence="6">
    <location>
        <begin position="340"/>
        <end position="365"/>
    </location>
</feature>
<keyword evidence="5 6" id="KW-0472">Membrane</keyword>
<keyword evidence="3 6" id="KW-0812">Transmembrane</keyword>
<feature type="domain" description="ABC3 transporter permease C-terminal" evidence="7">
    <location>
        <begin position="688"/>
        <end position="800"/>
    </location>
</feature>
<feature type="transmembrane region" description="Helical" evidence="6">
    <location>
        <begin position="777"/>
        <end position="797"/>
    </location>
</feature>
<dbReference type="EMBL" id="JAOTJC010000012">
    <property type="protein sequence ID" value="MCU7555651.1"/>
    <property type="molecule type" value="Genomic_DNA"/>
</dbReference>